<organism evidence="1 2">
    <name type="scientific">Urechidicola croceus</name>
    <dbReference type="NCBI Taxonomy" id="1850246"/>
    <lineage>
        <taxon>Bacteria</taxon>
        <taxon>Pseudomonadati</taxon>
        <taxon>Bacteroidota</taxon>
        <taxon>Flavobacteriia</taxon>
        <taxon>Flavobacteriales</taxon>
        <taxon>Flavobacteriaceae</taxon>
        <taxon>Urechidicola</taxon>
    </lineage>
</organism>
<dbReference type="Proteomes" id="UP000176050">
    <property type="component" value="Chromosome"/>
</dbReference>
<dbReference type="AlphaFoldDB" id="A0A1D8PA61"/>
<name>A0A1D8PA61_9FLAO</name>
<sequence>MRTITRYIVLIVLSLSVQFINAQNIKNSERIRVLEEERELIVTQEREFLKDEVEYINKQLEDGKITQEESVQLKKEAAERRALNIENRTAIIDNKIELLKRNEEGYIDNDGDTSVTGISISDRGSIIGIKVKGKNKPRKYDRRTSSDLVLAVGFNNAIVDGEKLDDSPYKFGGSRFLELGIAWKTRVFKESNFLRFKYGFSFQMNGLKPTNNQYFVMNGNETSLEEFPSELTKSKLLVTNLVFPMHFEFGPSKKIEHDKYFRYTTHNQFKIGIGGYAGFNIGTRQKLKYSINGDKVKDRIKRDYNTSNLVYGLSGYIAFDDVAVYAKYDLSPLFKDQVIDQNNISIGVRFDMD</sequence>
<keyword evidence="2" id="KW-1185">Reference proteome</keyword>
<reference evidence="1 2" key="1">
    <citation type="submission" date="2016-10" db="EMBL/GenBank/DDBJ databases">
        <title>Lutibacter sp. LPB0138, isolated from marine gastropod.</title>
        <authorList>
            <person name="Kim E."/>
            <person name="Yi H."/>
        </authorList>
    </citation>
    <scope>NUCLEOTIDE SEQUENCE [LARGE SCALE GENOMIC DNA]</scope>
    <source>
        <strain evidence="1 2">LPB0138</strain>
    </source>
</reference>
<protein>
    <recommendedName>
        <fullName evidence="3">Outer membrane protein beta-barrel domain-containing protein</fullName>
    </recommendedName>
</protein>
<dbReference type="STRING" id="1850246.LPB138_12270"/>
<dbReference type="KEGG" id="lul:LPB138_12270"/>
<evidence type="ECO:0000313" key="2">
    <source>
        <dbReference type="Proteomes" id="UP000176050"/>
    </source>
</evidence>
<accession>A0A1D8PA61</accession>
<evidence type="ECO:0000313" key="1">
    <source>
        <dbReference type="EMBL" id="AOW21406.1"/>
    </source>
</evidence>
<dbReference type="OrthoDB" id="1466811at2"/>
<proteinExistence type="predicted"/>
<gene>
    <name evidence="1" type="ORF">LPB138_12270</name>
</gene>
<dbReference type="RefSeq" id="WP_070237566.1">
    <property type="nucleotide sequence ID" value="NZ_CP017478.1"/>
</dbReference>
<dbReference type="EMBL" id="CP017478">
    <property type="protein sequence ID" value="AOW21406.1"/>
    <property type="molecule type" value="Genomic_DNA"/>
</dbReference>
<evidence type="ECO:0008006" key="3">
    <source>
        <dbReference type="Google" id="ProtNLM"/>
    </source>
</evidence>